<dbReference type="SUPFAM" id="SSF46785">
    <property type="entry name" value="Winged helix' DNA-binding domain"/>
    <property type="match status" value="1"/>
</dbReference>
<sequence>MTLKGIIFMNLNKTTKYALQIFSLMALNENKMHTAIELSEQLKIPYRYLRKLLTEFNNKGFLKSTKGKTGGFSLSKKNHEISLYDIVYLTDETHFSTSCFFGFKECPLINVCSMHDKWTSVREMWLEILKETTLEDIKNQNINEIFLKNKLLSI</sequence>
<dbReference type="InterPro" id="IPR036390">
    <property type="entry name" value="WH_DNA-bd_sf"/>
</dbReference>
<dbReference type="InterPro" id="IPR000944">
    <property type="entry name" value="Tscrpt_reg_Rrf2"/>
</dbReference>
<dbReference type="GO" id="GO:0003700">
    <property type="term" value="F:DNA-binding transcription factor activity"/>
    <property type="evidence" value="ECO:0007669"/>
    <property type="project" value="TreeGrafter"/>
</dbReference>
<dbReference type="PROSITE" id="PS51197">
    <property type="entry name" value="HTH_RRF2_2"/>
    <property type="match status" value="1"/>
</dbReference>
<gene>
    <name evidence="1" type="ORF">TRIP_D380020</name>
</gene>
<dbReference type="Pfam" id="PF02082">
    <property type="entry name" value="Rrf2"/>
    <property type="match status" value="1"/>
</dbReference>
<evidence type="ECO:0000313" key="1">
    <source>
        <dbReference type="EMBL" id="VBB46034.1"/>
    </source>
</evidence>
<organism evidence="1">
    <name type="scientific">uncultured Paludibacter sp</name>
    <dbReference type="NCBI Taxonomy" id="497635"/>
    <lineage>
        <taxon>Bacteria</taxon>
        <taxon>Pseudomonadati</taxon>
        <taxon>Bacteroidota</taxon>
        <taxon>Bacteroidia</taxon>
        <taxon>Bacteroidales</taxon>
        <taxon>Paludibacteraceae</taxon>
        <taxon>Paludibacter</taxon>
        <taxon>environmental samples</taxon>
    </lineage>
</organism>
<evidence type="ECO:0008006" key="2">
    <source>
        <dbReference type="Google" id="ProtNLM"/>
    </source>
</evidence>
<dbReference type="Gene3D" id="1.10.10.10">
    <property type="entry name" value="Winged helix-like DNA-binding domain superfamily/Winged helix DNA-binding domain"/>
    <property type="match status" value="1"/>
</dbReference>
<dbReference type="PANTHER" id="PTHR33221:SF14">
    <property type="entry name" value="HTH-TYPE TRANSCRIPTIONAL REGULATOR AQ_268-RELATED"/>
    <property type="match status" value="1"/>
</dbReference>
<name>A0A653AED2_9BACT</name>
<dbReference type="GO" id="GO:0005829">
    <property type="term" value="C:cytosol"/>
    <property type="evidence" value="ECO:0007669"/>
    <property type="project" value="TreeGrafter"/>
</dbReference>
<dbReference type="NCBIfam" id="TIGR00738">
    <property type="entry name" value="rrf2_super"/>
    <property type="match status" value="1"/>
</dbReference>
<proteinExistence type="predicted"/>
<reference evidence="1" key="1">
    <citation type="submission" date="2018-07" db="EMBL/GenBank/DDBJ databases">
        <authorList>
            <consortium name="Genoscope - CEA"/>
            <person name="William W."/>
        </authorList>
    </citation>
    <scope>NUCLEOTIDE SEQUENCE</scope>
    <source>
        <strain evidence="1">IK1</strain>
    </source>
</reference>
<protein>
    <recommendedName>
        <fullName evidence="2">Transcriptional regulator, BadM/Rrf2 family</fullName>
    </recommendedName>
</protein>
<dbReference type="InterPro" id="IPR036388">
    <property type="entry name" value="WH-like_DNA-bd_sf"/>
</dbReference>
<dbReference type="EMBL" id="UPXZ01000032">
    <property type="protein sequence ID" value="VBB46034.1"/>
    <property type="molecule type" value="Genomic_DNA"/>
</dbReference>
<dbReference type="AlphaFoldDB" id="A0A653AED2"/>
<dbReference type="PANTHER" id="PTHR33221">
    <property type="entry name" value="WINGED HELIX-TURN-HELIX TRANSCRIPTIONAL REGULATOR, RRF2 FAMILY"/>
    <property type="match status" value="1"/>
</dbReference>
<accession>A0A653AED2</accession>